<name>A0ACB8XFB8_ARCLA</name>
<organism evidence="1 2">
    <name type="scientific">Arctium lappa</name>
    <name type="common">Greater burdock</name>
    <name type="synonym">Lappa major</name>
    <dbReference type="NCBI Taxonomy" id="4217"/>
    <lineage>
        <taxon>Eukaryota</taxon>
        <taxon>Viridiplantae</taxon>
        <taxon>Streptophyta</taxon>
        <taxon>Embryophyta</taxon>
        <taxon>Tracheophyta</taxon>
        <taxon>Spermatophyta</taxon>
        <taxon>Magnoliopsida</taxon>
        <taxon>eudicotyledons</taxon>
        <taxon>Gunneridae</taxon>
        <taxon>Pentapetalae</taxon>
        <taxon>asterids</taxon>
        <taxon>campanulids</taxon>
        <taxon>Asterales</taxon>
        <taxon>Asteraceae</taxon>
        <taxon>Carduoideae</taxon>
        <taxon>Cardueae</taxon>
        <taxon>Arctiinae</taxon>
        <taxon>Arctium</taxon>
    </lineage>
</organism>
<reference evidence="2" key="1">
    <citation type="journal article" date="2022" name="Mol. Ecol. Resour.">
        <title>The genomes of chicory, endive, great burdock and yacon provide insights into Asteraceae palaeo-polyploidization history and plant inulin production.</title>
        <authorList>
            <person name="Fan W."/>
            <person name="Wang S."/>
            <person name="Wang H."/>
            <person name="Wang A."/>
            <person name="Jiang F."/>
            <person name="Liu H."/>
            <person name="Zhao H."/>
            <person name="Xu D."/>
            <person name="Zhang Y."/>
        </authorList>
    </citation>
    <scope>NUCLEOTIDE SEQUENCE [LARGE SCALE GENOMIC DNA]</scope>
    <source>
        <strain evidence="2">cv. Niubang</strain>
    </source>
</reference>
<dbReference type="EMBL" id="CM042064">
    <property type="protein sequence ID" value="KAI3665493.1"/>
    <property type="molecule type" value="Genomic_DNA"/>
</dbReference>
<proteinExistence type="predicted"/>
<gene>
    <name evidence="1" type="ORF">L6452_44120</name>
</gene>
<comment type="caution">
    <text evidence="1">The sequence shown here is derived from an EMBL/GenBank/DDBJ whole genome shotgun (WGS) entry which is preliminary data.</text>
</comment>
<accession>A0ACB8XFB8</accession>
<keyword evidence="2" id="KW-1185">Reference proteome</keyword>
<evidence type="ECO:0000313" key="2">
    <source>
        <dbReference type="Proteomes" id="UP001055879"/>
    </source>
</evidence>
<evidence type="ECO:0000313" key="1">
    <source>
        <dbReference type="EMBL" id="KAI3665493.1"/>
    </source>
</evidence>
<reference evidence="1 2" key="2">
    <citation type="journal article" date="2022" name="Mol. Ecol. Resour.">
        <title>The genomes of chicory, endive, great burdock and yacon provide insights into Asteraceae paleo-polyploidization history and plant inulin production.</title>
        <authorList>
            <person name="Fan W."/>
            <person name="Wang S."/>
            <person name="Wang H."/>
            <person name="Wang A."/>
            <person name="Jiang F."/>
            <person name="Liu H."/>
            <person name="Zhao H."/>
            <person name="Xu D."/>
            <person name="Zhang Y."/>
        </authorList>
    </citation>
    <scope>NUCLEOTIDE SEQUENCE [LARGE SCALE GENOMIC DNA]</scope>
    <source>
        <strain evidence="2">cv. Niubang</strain>
    </source>
</reference>
<protein>
    <submittedName>
        <fullName evidence="1">Uncharacterized protein</fullName>
    </submittedName>
</protein>
<dbReference type="Proteomes" id="UP001055879">
    <property type="component" value="Linkage Group LG18"/>
</dbReference>
<sequence>MNYHVLLTIGVFLMDSSTEIDARDEEREENMEQISSDSSIGPSEQCNVFEIPTTSEVSHKSNCDSAIDSSKEASRSELPISSENWDSIDDTLNQDVDVSSELLSKIGTSNRKQSAKKTLGRKDAGKI</sequence>